<dbReference type="KEGG" id="cja:CJA_1937"/>
<keyword evidence="6" id="KW-1185">Reference proteome</keyword>
<dbReference type="HOGENOM" id="CLU_138472_0_0_6"/>
<evidence type="ECO:0000256" key="3">
    <source>
        <dbReference type="ARBA" id="ARBA00022795"/>
    </source>
</evidence>
<protein>
    <submittedName>
        <fullName evidence="5">FlgN protein superfamily</fullName>
    </submittedName>
</protein>
<name>B3PGT4_CELJU</name>
<dbReference type="Pfam" id="PF05130">
    <property type="entry name" value="FlgN"/>
    <property type="match status" value="1"/>
</dbReference>
<sequence>MSLDANQLRQMLAQDTDAVHQLKTLLLQERDLLPSRNHDQLSQILEQKTVLVDQLNQHAQIRQQLLRTLGLPENADGWDLFLQRNSLTLSLRDGWKQLMEDVAECKALNEINGKLIARSRQTLDHLLNLLRGKAPAPSLYTANGEQTQQSHSHTLAKA</sequence>
<dbReference type="Gene3D" id="1.20.58.300">
    <property type="entry name" value="FlgN-like"/>
    <property type="match status" value="1"/>
</dbReference>
<comment type="similarity">
    <text evidence="2">Belongs to the FlgN family.</text>
</comment>
<accession>B3PGT4</accession>
<dbReference type="SUPFAM" id="SSF140566">
    <property type="entry name" value="FlgN-like"/>
    <property type="match status" value="1"/>
</dbReference>
<feature type="region of interest" description="Disordered" evidence="4">
    <location>
        <begin position="138"/>
        <end position="158"/>
    </location>
</feature>
<keyword evidence="3" id="KW-1005">Bacterial flagellum biogenesis</keyword>
<dbReference type="GO" id="GO:0044780">
    <property type="term" value="P:bacterial-type flagellum assembly"/>
    <property type="evidence" value="ECO:0007669"/>
    <property type="project" value="InterPro"/>
</dbReference>
<dbReference type="InterPro" id="IPR036679">
    <property type="entry name" value="FlgN-like_sf"/>
</dbReference>
<dbReference type="Proteomes" id="UP000001036">
    <property type="component" value="Chromosome"/>
</dbReference>
<dbReference type="RefSeq" id="WP_012487552.1">
    <property type="nucleotide sequence ID" value="NC_010995.1"/>
</dbReference>
<evidence type="ECO:0000256" key="1">
    <source>
        <dbReference type="ARBA" id="ARBA00002397"/>
    </source>
</evidence>
<reference evidence="5 6" key="1">
    <citation type="journal article" date="2008" name="J. Bacteriol.">
        <title>Insights into plant cell wall degradation from the genome sequence of the soil bacterium Cellvibrio japonicus.</title>
        <authorList>
            <person name="Deboy R.T."/>
            <person name="Mongodin E.F."/>
            <person name="Fouts D.E."/>
            <person name="Tailford L.E."/>
            <person name="Khouri H."/>
            <person name="Emerson J.B."/>
            <person name="Mohamoud Y."/>
            <person name="Watkins K."/>
            <person name="Henrissat B."/>
            <person name="Gilbert H.J."/>
            <person name="Nelson K.E."/>
        </authorList>
    </citation>
    <scope>NUCLEOTIDE SEQUENCE [LARGE SCALE GENOMIC DNA]</scope>
    <source>
        <strain evidence="5 6">Ueda107</strain>
    </source>
</reference>
<dbReference type="STRING" id="498211.CJA_1937"/>
<dbReference type="AlphaFoldDB" id="B3PGT4"/>
<comment type="function">
    <text evidence="1">Required for the efficient initiation of filament assembly.</text>
</comment>
<dbReference type="OrthoDB" id="5734604at2"/>
<dbReference type="EMBL" id="CP000934">
    <property type="protein sequence ID" value="ACE84350.1"/>
    <property type="molecule type" value="Genomic_DNA"/>
</dbReference>
<evidence type="ECO:0000256" key="4">
    <source>
        <dbReference type="SAM" id="MobiDB-lite"/>
    </source>
</evidence>
<evidence type="ECO:0000313" key="6">
    <source>
        <dbReference type="Proteomes" id="UP000001036"/>
    </source>
</evidence>
<evidence type="ECO:0000256" key="2">
    <source>
        <dbReference type="ARBA" id="ARBA00007703"/>
    </source>
</evidence>
<dbReference type="InterPro" id="IPR007809">
    <property type="entry name" value="FlgN-like"/>
</dbReference>
<feature type="compositionally biased region" description="Polar residues" evidence="4">
    <location>
        <begin position="140"/>
        <end position="158"/>
    </location>
</feature>
<gene>
    <name evidence="5" type="ordered locus">CJA_1937</name>
</gene>
<organism evidence="5 6">
    <name type="scientific">Cellvibrio japonicus (strain Ueda107)</name>
    <name type="common">Pseudomonas fluorescens subsp. cellulosa</name>
    <dbReference type="NCBI Taxonomy" id="498211"/>
    <lineage>
        <taxon>Bacteria</taxon>
        <taxon>Pseudomonadati</taxon>
        <taxon>Pseudomonadota</taxon>
        <taxon>Gammaproteobacteria</taxon>
        <taxon>Cellvibrionales</taxon>
        <taxon>Cellvibrionaceae</taxon>
        <taxon>Cellvibrio</taxon>
    </lineage>
</organism>
<dbReference type="eggNOG" id="COG3418">
    <property type="taxonomic scope" value="Bacteria"/>
</dbReference>
<evidence type="ECO:0000313" key="5">
    <source>
        <dbReference type="EMBL" id="ACE84350.1"/>
    </source>
</evidence>
<proteinExistence type="inferred from homology"/>